<protein>
    <recommendedName>
        <fullName evidence="4">DUF3945 domain-containing protein</fullName>
    </recommendedName>
</protein>
<evidence type="ECO:0008006" key="4">
    <source>
        <dbReference type="Google" id="ProtNLM"/>
    </source>
</evidence>
<sequence>MNTKNLDYLKDELKYTGFGEQLYGDLEQQLRAQAPQFQLQLQLSYHNGTVDHTLHFRRSDQTDRYFFNKYEATLRSPDPEQDRSHTFYINRNGGITTKEAYNLLQGRAVYKELLNAENQPYKAWVQLDLKNREPSGNYKVKQYHDNYGYDLEKTLQRFHIRELQDPQQKELLLYSLRKGNQHPVTALEEGYEVRRFIEASPQFKTINVYNEQRHQVMRETIQRQEPRQQMDTKQREEAPAEKLKEEADKRQSRRKGMSV</sequence>
<dbReference type="OrthoDB" id="6372253at2"/>
<dbReference type="AlphaFoldDB" id="A0A2T5YEF6"/>
<gene>
    <name evidence="2" type="ORF">C8N40_109202</name>
</gene>
<evidence type="ECO:0000313" key="3">
    <source>
        <dbReference type="Proteomes" id="UP000244225"/>
    </source>
</evidence>
<accession>A0A2T5YEF6</accession>
<name>A0A2T5YEF6_9BACT</name>
<feature type="compositionally biased region" description="Basic and acidic residues" evidence="1">
    <location>
        <begin position="219"/>
        <end position="250"/>
    </location>
</feature>
<feature type="region of interest" description="Disordered" evidence="1">
    <location>
        <begin position="219"/>
        <end position="259"/>
    </location>
</feature>
<dbReference type="RefSeq" id="WP_108213102.1">
    <property type="nucleotide sequence ID" value="NZ_QBKI01000009.1"/>
</dbReference>
<reference evidence="2 3" key="1">
    <citation type="submission" date="2018-04" db="EMBL/GenBank/DDBJ databases">
        <title>Genomic Encyclopedia of Archaeal and Bacterial Type Strains, Phase II (KMG-II): from individual species to whole genera.</title>
        <authorList>
            <person name="Goeker M."/>
        </authorList>
    </citation>
    <scope>NUCLEOTIDE SEQUENCE [LARGE SCALE GENOMIC DNA]</scope>
    <source>
        <strain evidence="2 3">DSM 100162</strain>
    </source>
</reference>
<dbReference type="EMBL" id="QBKI01000009">
    <property type="protein sequence ID" value="PTX15104.1"/>
    <property type="molecule type" value="Genomic_DNA"/>
</dbReference>
<comment type="caution">
    <text evidence="2">The sequence shown here is derived from an EMBL/GenBank/DDBJ whole genome shotgun (WGS) entry which is preliminary data.</text>
</comment>
<proteinExistence type="predicted"/>
<dbReference type="Proteomes" id="UP000244225">
    <property type="component" value="Unassembled WGS sequence"/>
</dbReference>
<keyword evidence="3" id="KW-1185">Reference proteome</keyword>
<organism evidence="2 3">
    <name type="scientific">Pontibacter mucosus</name>
    <dbReference type="NCBI Taxonomy" id="1649266"/>
    <lineage>
        <taxon>Bacteria</taxon>
        <taxon>Pseudomonadati</taxon>
        <taxon>Bacteroidota</taxon>
        <taxon>Cytophagia</taxon>
        <taxon>Cytophagales</taxon>
        <taxon>Hymenobacteraceae</taxon>
        <taxon>Pontibacter</taxon>
    </lineage>
</organism>
<evidence type="ECO:0000313" key="2">
    <source>
        <dbReference type="EMBL" id="PTX15104.1"/>
    </source>
</evidence>
<evidence type="ECO:0000256" key="1">
    <source>
        <dbReference type="SAM" id="MobiDB-lite"/>
    </source>
</evidence>